<dbReference type="CDD" id="cd09857">
    <property type="entry name" value="PIN_EXO1"/>
    <property type="match status" value="1"/>
</dbReference>
<organism evidence="17 18">
    <name type="scientific">Rhinocladiella mackenziei CBS 650.93</name>
    <dbReference type="NCBI Taxonomy" id="1442369"/>
    <lineage>
        <taxon>Eukaryota</taxon>
        <taxon>Fungi</taxon>
        <taxon>Dikarya</taxon>
        <taxon>Ascomycota</taxon>
        <taxon>Pezizomycotina</taxon>
        <taxon>Eurotiomycetes</taxon>
        <taxon>Chaetothyriomycetidae</taxon>
        <taxon>Chaetothyriales</taxon>
        <taxon>Herpotrichiellaceae</taxon>
        <taxon>Rhinocladiella</taxon>
    </lineage>
</organism>
<dbReference type="InterPro" id="IPR008918">
    <property type="entry name" value="HhH2"/>
</dbReference>
<evidence type="ECO:0000256" key="12">
    <source>
        <dbReference type="ARBA" id="ARBA00023204"/>
    </source>
</evidence>
<dbReference type="InterPro" id="IPR037315">
    <property type="entry name" value="EXO1_H3TH"/>
</dbReference>
<dbReference type="SUPFAM" id="SSF88723">
    <property type="entry name" value="PIN domain-like"/>
    <property type="match status" value="1"/>
</dbReference>
<dbReference type="GO" id="GO:0035312">
    <property type="term" value="F:5'-3' DNA exonuclease activity"/>
    <property type="evidence" value="ECO:0007669"/>
    <property type="project" value="InterPro"/>
</dbReference>
<dbReference type="Proteomes" id="UP000053617">
    <property type="component" value="Unassembled WGS sequence"/>
</dbReference>
<dbReference type="InterPro" id="IPR036279">
    <property type="entry name" value="5-3_exonuclease_C_sf"/>
</dbReference>
<evidence type="ECO:0000256" key="4">
    <source>
        <dbReference type="ARBA" id="ARBA00022722"/>
    </source>
</evidence>
<evidence type="ECO:0000256" key="5">
    <source>
        <dbReference type="ARBA" id="ARBA00022723"/>
    </source>
</evidence>
<dbReference type="SUPFAM" id="SSF47807">
    <property type="entry name" value="5' to 3' exonuclease, C-terminal subdomain"/>
    <property type="match status" value="1"/>
</dbReference>
<comment type="subcellular location">
    <subcellularLocation>
        <location evidence="2">Nucleus</location>
    </subcellularLocation>
</comment>
<reference evidence="17 18" key="1">
    <citation type="submission" date="2015-01" db="EMBL/GenBank/DDBJ databases">
        <title>The Genome Sequence of Rhinocladiella mackenzie CBS 650.93.</title>
        <authorList>
            <consortium name="The Broad Institute Genomics Platform"/>
            <person name="Cuomo C."/>
            <person name="de Hoog S."/>
            <person name="Gorbushina A."/>
            <person name="Stielow B."/>
            <person name="Teixiera M."/>
            <person name="Abouelleil A."/>
            <person name="Chapman S.B."/>
            <person name="Priest M."/>
            <person name="Young S.K."/>
            <person name="Wortman J."/>
            <person name="Nusbaum C."/>
            <person name="Birren B."/>
        </authorList>
    </citation>
    <scope>NUCLEOTIDE SEQUENCE [LARGE SCALE GENOMIC DNA]</scope>
    <source>
        <strain evidence="17 18">CBS 650.93</strain>
    </source>
</reference>
<dbReference type="InterPro" id="IPR006086">
    <property type="entry name" value="XPG-I_dom"/>
</dbReference>
<evidence type="ECO:0000256" key="11">
    <source>
        <dbReference type="ARBA" id="ARBA00023125"/>
    </source>
</evidence>
<dbReference type="OrthoDB" id="26491at2759"/>
<feature type="compositionally biased region" description="Basic and acidic residues" evidence="14">
    <location>
        <begin position="680"/>
        <end position="697"/>
    </location>
</feature>
<feature type="compositionally biased region" description="Basic and acidic residues" evidence="14">
    <location>
        <begin position="732"/>
        <end position="741"/>
    </location>
</feature>
<evidence type="ECO:0000256" key="6">
    <source>
        <dbReference type="ARBA" id="ARBA00022763"/>
    </source>
</evidence>
<feature type="domain" description="XPG-I" evidence="15">
    <location>
        <begin position="138"/>
        <end position="208"/>
    </location>
</feature>
<evidence type="ECO:0000256" key="14">
    <source>
        <dbReference type="SAM" id="MobiDB-lite"/>
    </source>
</evidence>
<keyword evidence="9" id="KW-0460">Magnesium</keyword>
<dbReference type="PANTHER" id="PTHR11081">
    <property type="entry name" value="FLAP ENDONUCLEASE FAMILY MEMBER"/>
    <property type="match status" value="1"/>
</dbReference>
<dbReference type="Gene3D" id="3.40.50.1010">
    <property type="entry name" value="5'-nuclease"/>
    <property type="match status" value="1"/>
</dbReference>
<comment type="cofactor">
    <cofactor evidence="1">
        <name>Mg(2+)</name>
        <dbReference type="ChEBI" id="CHEBI:18420"/>
    </cofactor>
</comment>
<dbReference type="GO" id="GO:0017108">
    <property type="term" value="F:5'-flap endonuclease activity"/>
    <property type="evidence" value="ECO:0007669"/>
    <property type="project" value="TreeGrafter"/>
</dbReference>
<dbReference type="FunFam" id="1.10.150.20:FF:000011">
    <property type="entry name" value="exonuclease 1"/>
    <property type="match status" value="1"/>
</dbReference>
<keyword evidence="4" id="KW-0540">Nuclease</keyword>
<name>A0A0D2IBM6_9EURO</name>
<dbReference type="GO" id="GO:0005634">
    <property type="term" value="C:nucleus"/>
    <property type="evidence" value="ECO:0007669"/>
    <property type="project" value="UniProtKB-SubCell"/>
</dbReference>
<dbReference type="SMART" id="SM00484">
    <property type="entry name" value="XPGI"/>
    <property type="match status" value="1"/>
</dbReference>
<dbReference type="Pfam" id="PF00752">
    <property type="entry name" value="XPG_N"/>
    <property type="match status" value="1"/>
</dbReference>
<evidence type="ECO:0000256" key="3">
    <source>
        <dbReference type="ARBA" id="ARBA00010563"/>
    </source>
</evidence>
<dbReference type="InterPro" id="IPR019974">
    <property type="entry name" value="XPG_CS"/>
</dbReference>
<dbReference type="InterPro" id="IPR006085">
    <property type="entry name" value="XPG_DNA_repair_N"/>
</dbReference>
<keyword evidence="11" id="KW-0238">DNA-binding</keyword>
<keyword evidence="10" id="KW-0267">Excision nuclease</keyword>
<dbReference type="STRING" id="1442369.A0A0D2IBM6"/>
<keyword evidence="5" id="KW-0479">Metal-binding</keyword>
<dbReference type="Gene3D" id="1.10.150.20">
    <property type="entry name" value="5' to 3' exonuclease, C-terminal subdomain"/>
    <property type="match status" value="1"/>
</dbReference>
<evidence type="ECO:0000256" key="8">
    <source>
        <dbReference type="ARBA" id="ARBA00022839"/>
    </source>
</evidence>
<dbReference type="PANTHER" id="PTHR11081:SF65">
    <property type="entry name" value="DNA DAMAGE-INDUCIBLE PROTEIN DIN7-RELATED"/>
    <property type="match status" value="1"/>
</dbReference>
<dbReference type="RefSeq" id="XP_013267817.1">
    <property type="nucleotide sequence ID" value="XM_013412363.1"/>
</dbReference>
<protein>
    <submittedName>
        <fullName evidence="17">Uncharacterized protein</fullName>
    </submittedName>
</protein>
<keyword evidence="13" id="KW-0539">Nucleus</keyword>
<evidence type="ECO:0000256" key="13">
    <source>
        <dbReference type="ARBA" id="ARBA00023242"/>
    </source>
</evidence>
<evidence type="ECO:0000256" key="7">
    <source>
        <dbReference type="ARBA" id="ARBA00022801"/>
    </source>
</evidence>
<evidence type="ECO:0000313" key="18">
    <source>
        <dbReference type="Proteomes" id="UP000053617"/>
    </source>
</evidence>
<dbReference type="GO" id="GO:0003677">
    <property type="term" value="F:DNA binding"/>
    <property type="evidence" value="ECO:0007669"/>
    <property type="project" value="UniProtKB-KW"/>
</dbReference>
<dbReference type="HOGENOM" id="CLU_008978_2_0_1"/>
<evidence type="ECO:0000256" key="2">
    <source>
        <dbReference type="ARBA" id="ARBA00004123"/>
    </source>
</evidence>
<evidence type="ECO:0000259" key="15">
    <source>
        <dbReference type="SMART" id="SM00484"/>
    </source>
</evidence>
<sequence length="774" mass="85330">MGIKGLLPLLKSIQKHCTLKKFAGQTIGVDAYGWLHRGVVGCAFALVQDKPTTIHIDFVLSRVRMLLDFGITPYLVFDGDNLPSKAGTNAARQKKREESKALGLELQKAGKTSQAHQEFQKAVDVTPVMARQLIEELKKLNVQYIVAPYEADAQLVYLEQKGIINGILSEDSDMLVFGAKRLLTKLNQYGELVELERADFPACKEISLAGWSDSMFRRMAILSGCDYLTNIGKIGLKTAHAYVRKYKDIDKILRMIQFEGKLMVPNNYLEQFQHAELTFLHHRVFCPIAKEMVFLNELGPGMNESEMEYLGPHVDPDTVIGVACGDLDPFSKKPIQLGQTRSMARPARGESRMYSYASIPQPKPKKSIETFFKSQRQPLAELDPNSLTPSPSQQRLLERNRNAAWEPRLVSSAPPPTRGVTSVVGSSAFLAGVSTMSTCQPPKRQRLCSDSMDPLPTREVKQSPFFSSNVEDVSPLATKKTRSKKSKNPAFEVFSDDSVGEMALECEVQAVASPLKGGAFNEMLTPSVTGPSADLDAVESVPQSSPAAELPSYTSNTALNGSSPSRKAPTSDLPSEPAGVREVRQEDDSEAFEDLLEYHVRKQDGQLLKTFAFQPQKKQVSALRSLPASMTEKKKTFSAQSQEVQMAALRKLPKTTSIQAFCQGVYPHKNFGHRTSEVRKSALESLDKQKTGLDTARRAGAGSSDTLTPTNPGSRQESKVAEEAEDSPWKINRKDEVRGSEDAMVPNSEDEASEMGSPAQRPRFDLSSFAFVPA</sequence>
<feature type="domain" description="XPG N-terminal" evidence="16">
    <location>
        <begin position="1"/>
        <end position="99"/>
    </location>
</feature>
<feature type="region of interest" description="Disordered" evidence="14">
    <location>
        <begin position="531"/>
        <end position="588"/>
    </location>
</feature>
<dbReference type="PROSITE" id="PS00841">
    <property type="entry name" value="XPG_1"/>
    <property type="match status" value="1"/>
</dbReference>
<feature type="region of interest" description="Disordered" evidence="14">
    <location>
        <begin position="680"/>
        <end position="774"/>
    </location>
</feature>
<keyword evidence="8" id="KW-0269">Exonuclease</keyword>
<feature type="compositionally biased region" description="Polar residues" evidence="14">
    <location>
        <begin position="703"/>
        <end position="715"/>
    </location>
</feature>
<dbReference type="VEuPathDB" id="FungiDB:Z518_09746"/>
<dbReference type="SMART" id="SM00279">
    <property type="entry name" value="HhH2"/>
    <property type="match status" value="1"/>
</dbReference>
<evidence type="ECO:0000256" key="1">
    <source>
        <dbReference type="ARBA" id="ARBA00001946"/>
    </source>
</evidence>
<evidence type="ECO:0000256" key="9">
    <source>
        <dbReference type="ARBA" id="ARBA00022842"/>
    </source>
</evidence>
<evidence type="ECO:0000313" key="17">
    <source>
        <dbReference type="EMBL" id="KIX00681.1"/>
    </source>
</evidence>
<comment type="similarity">
    <text evidence="3">Belongs to the XPG/RAD2 endonuclease family. EXO1 subfamily.</text>
</comment>
<dbReference type="CDD" id="cd09908">
    <property type="entry name" value="H3TH_EXO1"/>
    <property type="match status" value="1"/>
</dbReference>
<dbReference type="InterPro" id="IPR006084">
    <property type="entry name" value="XPG/Rad2"/>
</dbReference>
<dbReference type="SMART" id="SM00485">
    <property type="entry name" value="XPGN"/>
    <property type="match status" value="1"/>
</dbReference>
<evidence type="ECO:0000259" key="16">
    <source>
        <dbReference type="SMART" id="SM00485"/>
    </source>
</evidence>
<keyword evidence="12" id="KW-0234">DNA repair</keyword>
<feature type="compositionally biased region" description="Polar residues" evidence="14">
    <location>
        <begin position="541"/>
        <end position="565"/>
    </location>
</feature>
<dbReference type="InterPro" id="IPR029060">
    <property type="entry name" value="PIN-like_dom_sf"/>
</dbReference>
<dbReference type="EMBL" id="KN847482">
    <property type="protein sequence ID" value="KIX00681.1"/>
    <property type="molecule type" value="Genomic_DNA"/>
</dbReference>
<accession>A0A0D2IBM6</accession>
<proteinExistence type="inferred from homology"/>
<gene>
    <name evidence="17" type="ORF">Z518_09746</name>
</gene>
<dbReference type="GO" id="GO:0006281">
    <property type="term" value="P:DNA repair"/>
    <property type="evidence" value="ECO:0007669"/>
    <property type="project" value="UniProtKB-KW"/>
</dbReference>
<dbReference type="FunFam" id="3.40.50.1010:FF:000002">
    <property type="entry name" value="Exonuclease 1, putative"/>
    <property type="match status" value="1"/>
</dbReference>
<dbReference type="GO" id="GO:0046872">
    <property type="term" value="F:metal ion binding"/>
    <property type="evidence" value="ECO:0007669"/>
    <property type="project" value="UniProtKB-KW"/>
</dbReference>
<keyword evidence="18" id="KW-1185">Reference proteome</keyword>
<dbReference type="AlphaFoldDB" id="A0A0D2IBM6"/>
<evidence type="ECO:0000256" key="10">
    <source>
        <dbReference type="ARBA" id="ARBA00022881"/>
    </source>
</evidence>
<dbReference type="PRINTS" id="PR00853">
    <property type="entry name" value="XPGRADSUPER"/>
</dbReference>
<dbReference type="Pfam" id="PF00867">
    <property type="entry name" value="XPG_I"/>
    <property type="match status" value="1"/>
</dbReference>
<keyword evidence="6" id="KW-0227">DNA damage</keyword>
<dbReference type="GeneID" id="25297817"/>
<dbReference type="InterPro" id="IPR044752">
    <property type="entry name" value="PIN-like_EXO1"/>
</dbReference>
<keyword evidence="7" id="KW-0378">Hydrolase</keyword>